<dbReference type="Gene3D" id="3.10.450.720">
    <property type="match status" value="1"/>
</dbReference>
<accession>A0A382CRD2</accession>
<gene>
    <name evidence="1" type="ORF">METZ01_LOCUS180727</name>
</gene>
<evidence type="ECO:0008006" key="2">
    <source>
        <dbReference type="Google" id="ProtNLM"/>
    </source>
</evidence>
<organism evidence="1">
    <name type="scientific">marine metagenome</name>
    <dbReference type="NCBI Taxonomy" id="408172"/>
    <lineage>
        <taxon>unclassified sequences</taxon>
        <taxon>metagenomes</taxon>
        <taxon>ecological metagenomes</taxon>
    </lineage>
</organism>
<name>A0A382CRD2_9ZZZZ</name>
<sequence>VPFIEIDGEPYAQWWRDRFDPENDPFLRMRFYQRGRTKIWVGTAEIANLRSTRTDAVGIHLLRVGGRFWKPTSAGIVAFGGSARASVIDLDRDETVKFLAGEDVLLAKDDVRREILPRGFIAVRYHGAAIGCAEWHGGEVVTSLIPKNQRIKKIDL</sequence>
<protein>
    <recommendedName>
        <fullName evidence="2">rRNA small subunit methyltransferase F RNA-binding PUA-like domain-containing protein</fullName>
    </recommendedName>
</protein>
<dbReference type="AlphaFoldDB" id="A0A382CRD2"/>
<proteinExistence type="predicted"/>
<dbReference type="EMBL" id="UINC01035451">
    <property type="protein sequence ID" value="SVB27873.1"/>
    <property type="molecule type" value="Genomic_DNA"/>
</dbReference>
<evidence type="ECO:0000313" key="1">
    <source>
        <dbReference type="EMBL" id="SVB27873.1"/>
    </source>
</evidence>
<reference evidence="1" key="1">
    <citation type="submission" date="2018-05" db="EMBL/GenBank/DDBJ databases">
        <authorList>
            <person name="Lanie J.A."/>
            <person name="Ng W.-L."/>
            <person name="Kazmierczak K.M."/>
            <person name="Andrzejewski T.M."/>
            <person name="Davidsen T.M."/>
            <person name="Wayne K.J."/>
            <person name="Tettelin H."/>
            <person name="Glass J.I."/>
            <person name="Rusch D."/>
            <person name="Podicherti R."/>
            <person name="Tsui H.-C.T."/>
            <person name="Winkler M.E."/>
        </authorList>
    </citation>
    <scope>NUCLEOTIDE SEQUENCE</scope>
</reference>
<feature type="non-terminal residue" evidence="1">
    <location>
        <position position="1"/>
    </location>
</feature>